<dbReference type="OrthoDB" id="5961629at2759"/>
<sequence length="125" mass="13964">MPTSQYVKSSKCSLFTGVWQKPDMSQCYNTEGITQQLKNITSAGIDKENIEEVSTILRDISKKSEYLKAEDIDLAVDIHEKMVPLISNVSANITVNNILVSINDMINTPEEVLVEDGKSERTGKR</sequence>
<name>A0A0L8FTX8_OCTBM</name>
<organism evidence="1">
    <name type="scientific">Octopus bimaculoides</name>
    <name type="common">California two-spotted octopus</name>
    <dbReference type="NCBI Taxonomy" id="37653"/>
    <lineage>
        <taxon>Eukaryota</taxon>
        <taxon>Metazoa</taxon>
        <taxon>Spiralia</taxon>
        <taxon>Lophotrochozoa</taxon>
        <taxon>Mollusca</taxon>
        <taxon>Cephalopoda</taxon>
        <taxon>Coleoidea</taxon>
        <taxon>Octopodiformes</taxon>
        <taxon>Octopoda</taxon>
        <taxon>Incirrata</taxon>
        <taxon>Octopodidae</taxon>
        <taxon>Octopus</taxon>
    </lineage>
</organism>
<proteinExistence type="predicted"/>
<reference evidence="1" key="1">
    <citation type="submission" date="2015-07" db="EMBL/GenBank/DDBJ databases">
        <title>MeaNS - Measles Nucleotide Surveillance Program.</title>
        <authorList>
            <person name="Tran T."/>
            <person name="Druce J."/>
        </authorList>
    </citation>
    <scope>NUCLEOTIDE SEQUENCE</scope>
    <source>
        <strain evidence="1">UCB-OBI-ISO-001</strain>
        <tissue evidence="1">Gonad</tissue>
    </source>
</reference>
<evidence type="ECO:0000313" key="1">
    <source>
        <dbReference type="EMBL" id="KOF68142.1"/>
    </source>
</evidence>
<accession>A0A0L8FTX8</accession>
<dbReference type="AlphaFoldDB" id="A0A0L8FTX8"/>
<gene>
    <name evidence="1" type="ORF">OCBIM_22008038mg</name>
</gene>
<dbReference type="EMBL" id="KQ426540">
    <property type="protein sequence ID" value="KOF68142.1"/>
    <property type="molecule type" value="Genomic_DNA"/>
</dbReference>
<protein>
    <submittedName>
        <fullName evidence="1">Uncharacterized protein</fullName>
    </submittedName>
</protein>